<evidence type="ECO:0000313" key="2">
    <source>
        <dbReference type="Proteomes" id="UP000673394"/>
    </source>
</evidence>
<accession>A0ABS5C938</accession>
<gene>
    <name evidence="1" type="ORF">I8J30_07345</name>
</gene>
<name>A0ABS5C938_9BACL</name>
<dbReference type="RefSeq" id="WP_210656782.1">
    <property type="nucleotide sequence ID" value="NZ_JAGKSP010000002.1"/>
</dbReference>
<comment type="caution">
    <text evidence="1">The sequence shown here is derived from an EMBL/GenBank/DDBJ whole genome shotgun (WGS) entry which is preliminary data.</text>
</comment>
<dbReference type="EMBL" id="JAGKSP010000002">
    <property type="protein sequence ID" value="MBP3962519.1"/>
    <property type="molecule type" value="Genomic_DNA"/>
</dbReference>
<dbReference type="Proteomes" id="UP000673394">
    <property type="component" value="Unassembled WGS sequence"/>
</dbReference>
<organism evidence="1 2">
    <name type="scientific">Paenibacillus lignilyticus</name>
    <dbReference type="NCBI Taxonomy" id="1172615"/>
    <lineage>
        <taxon>Bacteria</taxon>
        <taxon>Bacillati</taxon>
        <taxon>Bacillota</taxon>
        <taxon>Bacilli</taxon>
        <taxon>Bacillales</taxon>
        <taxon>Paenibacillaceae</taxon>
        <taxon>Paenibacillus</taxon>
    </lineage>
</organism>
<reference evidence="1 2" key="1">
    <citation type="submission" date="2021-04" db="EMBL/GenBank/DDBJ databases">
        <title>Paenibacillus sp. DLE-14 whole genome sequence.</title>
        <authorList>
            <person name="Ham Y.J."/>
        </authorList>
    </citation>
    <scope>NUCLEOTIDE SEQUENCE [LARGE SCALE GENOMIC DNA]</scope>
    <source>
        <strain evidence="1 2">DLE-14</strain>
    </source>
</reference>
<keyword evidence="2" id="KW-1185">Reference proteome</keyword>
<protein>
    <submittedName>
        <fullName evidence="1">Uncharacterized protein</fullName>
    </submittedName>
</protein>
<sequence>MSSSLQKMYMIPYDNRIHWMRLFGRFATPFHPAESVSVDRASDSPALTPRE</sequence>
<evidence type="ECO:0000313" key="1">
    <source>
        <dbReference type="EMBL" id="MBP3962519.1"/>
    </source>
</evidence>
<proteinExistence type="predicted"/>